<evidence type="ECO:0000256" key="1">
    <source>
        <dbReference type="ARBA" id="ARBA00022963"/>
    </source>
</evidence>
<sequence>MFTLISFQLAALLSFIGIRQFCAGQLFNINSVLNELFPEDIYQGQRSRSPICVHDIPSPIHFEEESERMNCYQEVSQRGRSPHPDQNKRTNEVLAAYDYDMVTYDNVITKDGYTLTLFRIRGNKKSPPKIGKPVVLLFHGLGTASDQWVLQYGDRNLAFKLADAGYEVWLANARGTDYSRQHTKLNAERDIEYWNFSFHEIALYDFPAILDVISSETGEENIYFIGHSMGGAVYAIALAEMPELNQRVRAGFLLAPAIFLGHSYSPYRILQPILELPLQMQAMINRALRGRLEGSNPTAFLSPAQLCTPTAMRCDLCGNAIFFLYGYDGRQLNFTNVPNILSKIFNTHSFKTLLHFGQNFRSCLFRKYDYGRRANLKMYGQVQPPSYSLHKIVAPTYIYYGDSDNFVPPIDVATTRDALPPETVQGYSRVNWTLFNHVDFMVAKDADVLVYNGILEILEDYKFGRRK</sequence>
<evidence type="ECO:0000256" key="3">
    <source>
        <dbReference type="SAM" id="SignalP"/>
    </source>
</evidence>
<feature type="signal peptide" evidence="3">
    <location>
        <begin position="1"/>
        <end position="24"/>
    </location>
</feature>
<dbReference type="InterPro" id="IPR029058">
    <property type="entry name" value="AB_hydrolase_fold"/>
</dbReference>
<dbReference type="InterPro" id="IPR000073">
    <property type="entry name" value="AB_hydrolase_1"/>
</dbReference>
<comment type="caution">
    <text evidence="5">The sequence shown here is derived from an EMBL/GenBank/DDBJ whole genome shotgun (WGS) entry which is preliminary data.</text>
</comment>
<keyword evidence="3" id="KW-0732">Signal</keyword>
<reference evidence="5 6" key="1">
    <citation type="submission" date="2024-08" db="EMBL/GenBank/DDBJ databases">
        <authorList>
            <person name="Cucini C."/>
            <person name="Frati F."/>
        </authorList>
    </citation>
    <scope>NUCLEOTIDE SEQUENCE [LARGE SCALE GENOMIC DNA]</scope>
</reference>
<organism evidence="5 6">
    <name type="scientific">Orchesella dallaii</name>
    <dbReference type="NCBI Taxonomy" id="48710"/>
    <lineage>
        <taxon>Eukaryota</taxon>
        <taxon>Metazoa</taxon>
        <taxon>Ecdysozoa</taxon>
        <taxon>Arthropoda</taxon>
        <taxon>Hexapoda</taxon>
        <taxon>Collembola</taxon>
        <taxon>Entomobryomorpha</taxon>
        <taxon>Entomobryoidea</taxon>
        <taxon>Orchesellidae</taxon>
        <taxon>Orchesellinae</taxon>
        <taxon>Orchesella</taxon>
    </lineage>
</organism>
<dbReference type="Proteomes" id="UP001642540">
    <property type="component" value="Unassembled WGS sequence"/>
</dbReference>
<dbReference type="Pfam" id="PF00561">
    <property type="entry name" value="Abhydrolase_1"/>
    <property type="match status" value="1"/>
</dbReference>
<feature type="domain" description="AB hydrolase-1" evidence="4">
    <location>
        <begin position="133"/>
        <end position="422"/>
    </location>
</feature>
<keyword evidence="1" id="KW-0442">Lipid degradation</keyword>
<keyword evidence="2" id="KW-0443">Lipid metabolism</keyword>
<evidence type="ECO:0000313" key="5">
    <source>
        <dbReference type="EMBL" id="CAL8080431.1"/>
    </source>
</evidence>
<proteinExistence type="predicted"/>
<gene>
    <name evidence="5" type="ORF">ODALV1_LOCUS4643</name>
</gene>
<feature type="chain" id="PRO_5047082719" description="AB hydrolase-1 domain-containing protein" evidence="3">
    <location>
        <begin position="25"/>
        <end position="467"/>
    </location>
</feature>
<name>A0ABP1PWN2_9HEXA</name>
<evidence type="ECO:0000256" key="2">
    <source>
        <dbReference type="ARBA" id="ARBA00023098"/>
    </source>
</evidence>
<dbReference type="Gene3D" id="3.40.50.1820">
    <property type="entry name" value="alpha/beta hydrolase"/>
    <property type="match status" value="1"/>
</dbReference>
<protein>
    <recommendedName>
        <fullName evidence="4">AB hydrolase-1 domain-containing protein</fullName>
    </recommendedName>
</protein>
<dbReference type="SUPFAM" id="SSF53474">
    <property type="entry name" value="alpha/beta-Hydrolases"/>
    <property type="match status" value="1"/>
</dbReference>
<accession>A0ABP1PWN2</accession>
<evidence type="ECO:0000259" key="4">
    <source>
        <dbReference type="Pfam" id="PF00561"/>
    </source>
</evidence>
<dbReference type="EMBL" id="CAXLJM020000014">
    <property type="protein sequence ID" value="CAL8080431.1"/>
    <property type="molecule type" value="Genomic_DNA"/>
</dbReference>
<keyword evidence="6" id="KW-1185">Reference proteome</keyword>
<dbReference type="PANTHER" id="PTHR11005">
    <property type="entry name" value="LYSOSOMAL ACID LIPASE-RELATED"/>
    <property type="match status" value="1"/>
</dbReference>
<evidence type="ECO:0000313" key="6">
    <source>
        <dbReference type="Proteomes" id="UP001642540"/>
    </source>
</evidence>